<sequence length="94" mass="10892">MCSAIREFCSFIDEFDVHPPLGGGAFTWCGRQEGSFKARLYYFLSSNNWEEHFSGEGFGDLIKEWWQKYEFRGSTSVALFNKMQALTKGPQEME</sequence>
<organism evidence="1 2">
    <name type="scientific">Vitis vinifera</name>
    <name type="common">Grape</name>
    <dbReference type="NCBI Taxonomy" id="29760"/>
    <lineage>
        <taxon>Eukaryota</taxon>
        <taxon>Viridiplantae</taxon>
        <taxon>Streptophyta</taxon>
        <taxon>Embryophyta</taxon>
        <taxon>Tracheophyta</taxon>
        <taxon>Spermatophyta</taxon>
        <taxon>Magnoliopsida</taxon>
        <taxon>eudicotyledons</taxon>
        <taxon>Gunneridae</taxon>
        <taxon>Pentapetalae</taxon>
        <taxon>rosids</taxon>
        <taxon>Vitales</taxon>
        <taxon>Vitaceae</taxon>
        <taxon>Viteae</taxon>
        <taxon>Vitis</taxon>
    </lineage>
</organism>
<reference evidence="1 2" key="1">
    <citation type="journal article" date="2018" name="PLoS Genet.">
        <title>Population sequencing reveals clonal diversity and ancestral inbreeding in the grapevine cultivar Chardonnay.</title>
        <authorList>
            <person name="Roach M.J."/>
            <person name="Johnson D.L."/>
            <person name="Bohlmann J."/>
            <person name="van Vuuren H.J."/>
            <person name="Jones S.J."/>
            <person name="Pretorius I.S."/>
            <person name="Schmidt S.A."/>
            <person name="Borneman A.R."/>
        </authorList>
    </citation>
    <scope>NUCLEOTIDE SEQUENCE [LARGE SCALE GENOMIC DNA]</scope>
    <source>
        <strain evidence="2">cv. Chardonnay</strain>
        <tissue evidence="1">Leaf</tissue>
    </source>
</reference>
<name>A0A438HM78_VITVI</name>
<evidence type="ECO:0000313" key="1">
    <source>
        <dbReference type="EMBL" id="RVW85546.1"/>
    </source>
</evidence>
<gene>
    <name evidence="1" type="ORF">CK203_044081</name>
</gene>
<dbReference type="EMBL" id="QGNW01000203">
    <property type="protein sequence ID" value="RVW85546.1"/>
    <property type="molecule type" value="Genomic_DNA"/>
</dbReference>
<protein>
    <submittedName>
        <fullName evidence="1">Uncharacterized protein</fullName>
    </submittedName>
</protein>
<dbReference type="Proteomes" id="UP000288805">
    <property type="component" value="Unassembled WGS sequence"/>
</dbReference>
<proteinExistence type="predicted"/>
<dbReference type="AlphaFoldDB" id="A0A438HM78"/>
<evidence type="ECO:0000313" key="2">
    <source>
        <dbReference type="Proteomes" id="UP000288805"/>
    </source>
</evidence>
<comment type="caution">
    <text evidence="1">The sequence shown here is derived from an EMBL/GenBank/DDBJ whole genome shotgun (WGS) entry which is preliminary data.</text>
</comment>
<accession>A0A438HM78</accession>